<evidence type="ECO:0000313" key="2">
    <source>
        <dbReference type="EMBL" id="HIV10628.1"/>
    </source>
</evidence>
<feature type="domain" description="PPM-type phosphatase" evidence="1">
    <location>
        <begin position="2"/>
        <end position="242"/>
    </location>
</feature>
<protein>
    <submittedName>
        <fullName evidence="2">Stp1/IreP family PP2C-type Ser/Thr phosphatase</fullName>
    </submittedName>
</protein>
<dbReference type="CDD" id="cd00143">
    <property type="entry name" value="PP2Cc"/>
    <property type="match status" value="1"/>
</dbReference>
<dbReference type="GO" id="GO:0004722">
    <property type="term" value="F:protein serine/threonine phosphatase activity"/>
    <property type="evidence" value="ECO:0007669"/>
    <property type="project" value="InterPro"/>
</dbReference>
<dbReference type="EMBL" id="DVOL01000038">
    <property type="protein sequence ID" value="HIV10628.1"/>
    <property type="molecule type" value="Genomic_DNA"/>
</dbReference>
<evidence type="ECO:0000313" key="3">
    <source>
        <dbReference type="Proteomes" id="UP000823960"/>
    </source>
</evidence>
<dbReference type="AlphaFoldDB" id="A0A9D1NQC8"/>
<dbReference type="Gene3D" id="3.60.40.10">
    <property type="entry name" value="PPM-type phosphatase domain"/>
    <property type="match status" value="1"/>
</dbReference>
<gene>
    <name evidence="2" type="ORF">IAD28_02895</name>
</gene>
<evidence type="ECO:0000259" key="1">
    <source>
        <dbReference type="PROSITE" id="PS51746"/>
    </source>
</evidence>
<dbReference type="NCBIfam" id="NF033484">
    <property type="entry name" value="Stp1_PP2C_phos"/>
    <property type="match status" value="1"/>
</dbReference>
<sequence length="242" mass="26026">MFITGRTDIGRFRDENQDRFRVSMLEGGAALAIVCDGMGGAASGGLASDMAAGAVYDRVMLSFRSDMEPKSIKAMLMSAVSAANALVYSKGSEEESNHGMGTTCVAAIIHNGILSVVNVGDSRAYLMSERGITQITTDHTMEEFFRSKGVVEESQVKLHNMKNVITRAVGVDSEIEADYFELGISQGDSLLLCTDGLTNYLSDELIYSIVYKKPIETAANELIDRVNAKNGKDNITAVIASV</sequence>
<dbReference type="InterPro" id="IPR015655">
    <property type="entry name" value="PP2C"/>
</dbReference>
<dbReference type="InterPro" id="IPR001932">
    <property type="entry name" value="PPM-type_phosphatase-like_dom"/>
</dbReference>
<name>A0A9D1NQC8_9FIRM</name>
<dbReference type="SMART" id="SM00332">
    <property type="entry name" value="PP2Cc"/>
    <property type="match status" value="1"/>
</dbReference>
<dbReference type="Proteomes" id="UP000823960">
    <property type="component" value="Unassembled WGS sequence"/>
</dbReference>
<dbReference type="SUPFAM" id="SSF81606">
    <property type="entry name" value="PP2C-like"/>
    <property type="match status" value="1"/>
</dbReference>
<accession>A0A9D1NQC8</accession>
<comment type="caution">
    <text evidence="2">The sequence shown here is derived from an EMBL/GenBank/DDBJ whole genome shotgun (WGS) entry which is preliminary data.</text>
</comment>
<dbReference type="SMART" id="SM00331">
    <property type="entry name" value="PP2C_SIG"/>
    <property type="match status" value="1"/>
</dbReference>
<dbReference type="Pfam" id="PF13672">
    <property type="entry name" value="PP2C_2"/>
    <property type="match status" value="1"/>
</dbReference>
<organism evidence="2 3">
    <name type="scientific">Candidatus Faeciplasma avium</name>
    <dbReference type="NCBI Taxonomy" id="2840798"/>
    <lineage>
        <taxon>Bacteria</taxon>
        <taxon>Bacillati</taxon>
        <taxon>Bacillota</taxon>
        <taxon>Clostridia</taxon>
        <taxon>Eubacteriales</taxon>
        <taxon>Oscillospiraceae</taxon>
        <taxon>Oscillospiraceae incertae sedis</taxon>
        <taxon>Candidatus Faeciplasma</taxon>
    </lineage>
</organism>
<reference evidence="2" key="1">
    <citation type="submission" date="2020-10" db="EMBL/GenBank/DDBJ databases">
        <authorList>
            <person name="Gilroy R."/>
        </authorList>
    </citation>
    <scope>NUCLEOTIDE SEQUENCE</scope>
    <source>
        <strain evidence="2">1370</strain>
    </source>
</reference>
<dbReference type="PROSITE" id="PS51746">
    <property type="entry name" value="PPM_2"/>
    <property type="match status" value="1"/>
</dbReference>
<dbReference type="InterPro" id="IPR036457">
    <property type="entry name" value="PPM-type-like_dom_sf"/>
</dbReference>
<dbReference type="PANTHER" id="PTHR47992">
    <property type="entry name" value="PROTEIN PHOSPHATASE"/>
    <property type="match status" value="1"/>
</dbReference>
<proteinExistence type="predicted"/>
<reference evidence="2" key="2">
    <citation type="journal article" date="2021" name="PeerJ">
        <title>Extensive microbial diversity within the chicken gut microbiome revealed by metagenomics and culture.</title>
        <authorList>
            <person name="Gilroy R."/>
            <person name="Ravi A."/>
            <person name="Getino M."/>
            <person name="Pursley I."/>
            <person name="Horton D.L."/>
            <person name="Alikhan N.F."/>
            <person name="Baker D."/>
            <person name="Gharbi K."/>
            <person name="Hall N."/>
            <person name="Watson M."/>
            <person name="Adriaenssens E.M."/>
            <person name="Foster-Nyarko E."/>
            <person name="Jarju S."/>
            <person name="Secka A."/>
            <person name="Antonio M."/>
            <person name="Oren A."/>
            <person name="Chaudhuri R.R."/>
            <person name="La Ragione R."/>
            <person name="Hildebrand F."/>
            <person name="Pallen M.J."/>
        </authorList>
    </citation>
    <scope>NUCLEOTIDE SEQUENCE</scope>
    <source>
        <strain evidence="2">1370</strain>
    </source>
</reference>